<name>A0AAV5AGH0_9AGAM</name>
<evidence type="ECO:0000313" key="1">
    <source>
        <dbReference type="EMBL" id="GJJ12717.1"/>
    </source>
</evidence>
<organism evidence="1 2">
    <name type="scientific">Clathrus columnatus</name>
    <dbReference type="NCBI Taxonomy" id="1419009"/>
    <lineage>
        <taxon>Eukaryota</taxon>
        <taxon>Fungi</taxon>
        <taxon>Dikarya</taxon>
        <taxon>Basidiomycota</taxon>
        <taxon>Agaricomycotina</taxon>
        <taxon>Agaricomycetes</taxon>
        <taxon>Phallomycetidae</taxon>
        <taxon>Phallales</taxon>
        <taxon>Clathraceae</taxon>
        <taxon>Clathrus</taxon>
    </lineage>
</organism>
<dbReference type="PANTHER" id="PTHR23208">
    <property type="entry name" value="LYSOZYME PROTEIN"/>
    <property type="match status" value="1"/>
</dbReference>
<accession>A0AAV5AGH0</accession>
<keyword evidence="2" id="KW-1185">Reference proteome</keyword>
<comment type="caution">
    <text evidence="1">The sequence shown here is derived from an EMBL/GenBank/DDBJ whole genome shotgun (WGS) entry which is preliminary data.</text>
</comment>
<dbReference type="PANTHER" id="PTHR23208:SF36">
    <property type="entry name" value="LYSOZYME-RELATED"/>
    <property type="match status" value="1"/>
</dbReference>
<dbReference type="EMBL" id="BPWL01000007">
    <property type="protein sequence ID" value="GJJ12717.1"/>
    <property type="molecule type" value="Genomic_DNA"/>
</dbReference>
<proteinExistence type="predicted"/>
<dbReference type="Proteomes" id="UP001050691">
    <property type="component" value="Unassembled WGS sequence"/>
</dbReference>
<reference evidence="1" key="1">
    <citation type="submission" date="2021-10" db="EMBL/GenBank/DDBJ databases">
        <title>De novo Genome Assembly of Clathrus columnatus (Basidiomycota, Fungi) Using Illumina and Nanopore Sequence Data.</title>
        <authorList>
            <person name="Ogiso-Tanaka E."/>
            <person name="Itagaki H."/>
            <person name="Hosoya T."/>
            <person name="Hosaka K."/>
        </authorList>
    </citation>
    <scope>NUCLEOTIDE SEQUENCE</scope>
    <source>
        <strain evidence="1">MO-923</strain>
    </source>
</reference>
<dbReference type="GO" id="GO:0007165">
    <property type="term" value="P:signal transduction"/>
    <property type="evidence" value="ECO:0007669"/>
    <property type="project" value="TreeGrafter"/>
</dbReference>
<dbReference type="InterPro" id="IPR017853">
    <property type="entry name" value="GH"/>
</dbReference>
<dbReference type="SUPFAM" id="SSF51445">
    <property type="entry name" value="(Trans)glycosidases"/>
    <property type="match status" value="1"/>
</dbReference>
<gene>
    <name evidence="1" type="ORF">Clacol_006961</name>
</gene>
<dbReference type="Gene3D" id="3.20.20.80">
    <property type="entry name" value="Glycosidases"/>
    <property type="match status" value="1"/>
</dbReference>
<sequence length="155" mass="17023">MSEGFTKAIIRGYEEACDIGGQVDPNFVPSYNNAQAVGITKIDTYWFPCTGSGNPCKSFATQLAEIGNTFVANNMNIVELWSRRKPQELISAARASGFNFGIYSSPGEWSNIFGSLSAVLDNSVPLWFATYDNVETTTLSTPFGGQVFRFEKVVY</sequence>
<evidence type="ECO:0000313" key="2">
    <source>
        <dbReference type="Proteomes" id="UP001050691"/>
    </source>
</evidence>
<dbReference type="AlphaFoldDB" id="A0AAV5AGH0"/>
<protein>
    <submittedName>
        <fullName evidence="1">Uncharacterized protein</fullName>
    </submittedName>
</protein>
<dbReference type="InterPro" id="IPR051595">
    <property type="entry name" value="GH25_Enzymes"/>
</dbReference>